<dbReference type="KEGG" id="phn:PAEH1_10545"/>
<dbReference type="Proteomes" id="UP000189369">
    <property type="component" value="Chromosome"/>
</dbReference>
<name>A0A1U9K1R3_9BURK</name>
<dbReference type="EMBL" id="CP019697">
    <property type="protein sequence ID" value="AQS51879.1"/>
    <property type="molecule type" value="Genomic_DNA"/>
</dbReference>
<evidence type="ECO:0000256" key="1">
    <source>
        <dbReference type="SAM" id="SignalP"/>
    </source>
</evidence>
<dbReference type="InterPro" id="IPR025711">
    <property type="entry name" value="PepSY"/>
</dbReference>
<organism evidence="3 4">
    <name type="scientific">Paenalcaligenes hominis</name>
    <dbReference type="NCBI Taxonomy" id="643674"/>
    <lineage>
        <taxon>Bacteria</taxon>
        <taxon>Pseudomonadati</taxon>
        <taxon>Pseudomonadota</taxon>
        <taxon>Betaproteobacteria</taxon>
        <taxon>Burkholderiales</taxon>
        <taxon>Alcaligenaceae</taxon>
        <taxon>Paenalcaligenes</taxon>
    </lineage>
</organism>
<sequence length="133" mass="14516">MLKPKLMLPLCAFATSATLFLGSVHAQPVFPLDSVLVAASATADAPATATRPALPDRSEWITLKAAYEALEKAGYTGIRSIRSSRHHGYVARALDKDQKPVQLRIHPTDASIHVLEDKHKKGGKHKHRKPHDA</sequence>
<feature type="signal peptide" evidence="1">
    <location>
        <begin position="1"/>
        <end position="26"/>
    </location>
</feature>
<evidence type="ECO:0000259" key="2">
    <source>
        <dbReference type="Pfam" id="PF13670"/>
    </source>
</evidence>
<accession>A0A1U9K1R3</accession>
<evidence type="ECO:0000313" key="3">
    <source>
        <dbReference type="EMBL" id="AQS51879.1"/>
    </source>
</evidence>
<protein>
    <recommendedName>
        <fullName evidence="2">PepSY domain-containing protein</fullName>
    </recommendedName>
</protein>
<gene>
    <name evidence="3" type="ORF">PAEH1_10545</name>
</gene>
<dbReference type="STRING" id="643674.PAEH1_10545"/>
<feature type="chain" id="PRO_5012888726" description="PepSY domain-containing protein" evidence="1">
    <location>
        <begin position="27"/>
        <end position="133"/>
    </location>
</feature>
<proteinExistence type="predicted"/>
<keyword evidence="1" id="KW-0732">Signal</keyword>
<dbReference type="AlphaFoldDB" id="A0A1U9K1R3"/>
<evidence type="ECO:0000313" key="4">
    <source>
        <dbReference type="Proteomes" id="UP000189369"/>
    </source>
</evidence>
<feature type="domain" description="PepSY" evidence="2">
    <location>
        <begin position="36"/>
        <end position="112"/>
    </location>
</feature>
<dbReference type="Pfam" id="PF13670">
    <property type="entry name" value="PepSY_2"/>
    <property type="match status" value="1"/>
</dbReference>
<reference evidence="3 4" key="1">
    <citation type="submission" date="2017-01" db="EMBL/GenBank/DDBJ databases">
        <title>Complete Genome Sequence of Paenalcaligenes hominis, Isolated from a paraplegic Patient with neurogenic bladder.</title>
        <authorList>
            <person name="Mukhopadhyay R."/>
            <person name="Joaquin J."/>
            <person name="Hogue R."/>
            <person name="Kilaru A."/>
            <person name="Jospin G."/>
            <person name="Mars K."/>
            <person name="Eisen J.A."/>
            <person name="Chaturvedi V."/>
        </authorList>
    </citation>
    <scope>NUCLEOTIDE SEQUENCE [LARGE SCALE GENOMIC DNA]</scope>
    <source>
        <strain evidence="3 4">15S00501</strain>
    </source>
</reference>